<name>A0A1W2C1T8_9SPHI</name>
<reference evidence="3 4" key="1">
    <citation type="submission" date="2017-04" db="EMBL/GenBank/DDBJ databases">
        <authorList>
            <person name="Afonso C.L."/>
            <person name="Miller P.J."/>
            <person name="Scott M.A."/>
            <person name="Spackman E."/>
            <person name="Goraichik I."/>
            <person name="Dimitrov K.M."/>
            <person name="Suarez D.L."/>
            <person name="Swayne D.E."/>
        </authorList>
    </citation>
    <scope>NUCLEOTIDE SEQUENCE [LARGE SCALE GENOMIC DNA]</scope>
    <source>
        <strain evidence="3 4">DSM 19625</strain>
    </source>
</reference>
<dbReference type="AlphaFoldDB" id="A0A1W2C1T8"/>
<dbReference type="PANTHER" id="PTHR12526">
    <property type="entry name" value="GLYCOSYLTRANSFERASE"/>
    <property type="match status" value="1"/>
</dbReference>
<proteinExistence type="predicted"/>
<evidence type="ECO:0000259" key="2">
    <source>
        <dbReference type="Pfam" id="PF13439"/>
    </source>
</evidence>
<dbReference type="InterPro" id="IPR028098">
    <property type="entry name" value="Glyco_trans_4-like_N"/>
</dbReference>
<dbReference type="PANTHER" id="PTHR12526:SF630">
    <property type="entry name" value="GLYCOSYLTRANSFERASE"/>
    <property type="match status" value="1"/>
</dbReference>
<dbReference type="SUPFAM" id="SSF53756">
    <property type="entry name" value="UDP-Glycosyltransferase/glycogen phosphorylase"/>
    <property type="match status" value="1"/>
</dbReference>
<dbReference type="STRING" id="475255.SAMN04488101_10361"/>
<dbReference type="OrthoDB" id="791981at2"/>
<keyword evidence="4" id="KW-1185">Reference proteome</keyword>
<dbReference type="Gene3D" id="3.40.50.2000">
    <property type="entry name" value="Glycogen Phosphorylase B"/>
    <property type="match status" value="2"/>
</dbReference>
<keyword evidence="3" id="KW-0808">Transferase</keyword>
<feature type="domain" description="Glycosyltransferase subfamily 4-like N-terminal" evidence="2">
    <location>
        <begin position="13"/>
        <end position="165"/>
    </location>
</feature>
<gene>
    <name evidence="3" type="ORF">SAMN04488101_10361</name>
</gene>
<evidence type="ECO:0000313" key="4">
    <source>
        <dbReference type="Proteomes" id="UP000192678"/>
    </source>
</evidence>
<dbReference type="EMBL" id="FWYB01000003">
    <property type="protein sequence ID" value="SMC79205.1"/>
    <property type="molecule type" value="Genomic_DNA"/>
</dbReference>
<dbReference type="GO" id="GO:0016757">
    <property type="term" value="F:glycosyltransferase activity"/>
    <property type="evidence" value="ECO:0007669"/>
    <property type="project" value="InterPro"/>
</dbReference>
<dbReference type="CDD" id="cd03801">
    <property type="entry name" value="GT4_PimA-like"/>
    <property type="match status" value="1"/>
</dbReference>
<dbReference type="Pfam" id="PF00534">
    <property type="entry name" value="Glycos_transf_1"/>
    <property type="match status" value="1"/>
</dbReference>
<evidence type="ECO:0000259" key="1">
    <source>
        <dbReference type="Pfam" id="PF00534"/>
    </source>
</evidence>
<feature type="domain" description="Glycosyl transferase family 1" evidence="1">
    <location>
        <begin position="182"/>
        <end position="333"/>
    </location>
</feature>
<organism evidence="3 4">
    <name type="scientific">Pedobacter nyackensis</name>
    <dbReference type="NCBI Taxonomy" id="475255"/>
    <lineage>
        <taxon>Bacteria</taxon>
        <taxon>Pseudomonadati</taxon>
        <taxon>Bacteroidota</taxon>
        <taxon>Sphingobacteriia</taxon>
        <taxon>Sphingobacteriales</taxon>
        <taxon>Sphingobacteriaceae</taxon>
        <taxon>Pedobacter</taxon>
    </lineage>
</organism>
<accession>A0A1W2C1T8</accession>
<evidence type="ECO:0000313" key="3">
    <source>
        <dbReference type="EMBL" id="SMC79205.1"/>
    </source>
</evidence>
<protein>
    <submittedName>
        <fullName evidence="3">Glycosyltransferase involved in cell wall bisynthesis</fullName>
    </submittedName>
</protein>
<dbReference type="Pfam" id="PF13439">
    <property type="entry name" value="Glyco_transf_4"/>
    <property type="match status" value="1"/>
</dbReference>
<dbReference type="RefSeq" id="WP_084288858.1">
    <property type="nucleotide sequence ID" value="NZ_FWYB01000003.1"/>
</dbReference>
<dbReference type="InterPro" id="IPR001296">
    <property type="entry name" value="Glyco_trans_1"/>
</dbReference>
<dbReference type="Proteomes" id="UP000192678">
    <property type="component" value="Unassembled WGS sequence"/>
</dbReference>
<sequence length="356" mass="41027">MKNILFFFSSTLVGGAETNILKISRELSLDGYHIYWCYLMDDGPLLDLVDFELKDHLETGLFYKSPMAFFSKYKAFIEKNEIDVVLNFGLRTEIISRLVSKKFGVKKMVSNIRSTDDWRKWYHTTLDRLTKSSVDLWVSNSIAGKRIFHKRERISEDKIKVIYNFYESPESHEVQINLIKPGILKIGILANITREKGYFDLIDLSKELESMGIAHQFTYAGIDKLNGAFEAELEKNGLSDKFEYMGYIKKKKTFFDQIDLFLLPSYLEGMPTVILEAMAFKKPVISTTVGGIPELIDNGKNGYLCPPGNIKCFAQSIESVYHGKSVSFQEECEQRLKEFSKESIMTKWKEAITNYL</sequence>